<dbReference type="PANTHER" id="PTHR36152">
    <property type="entry name" value="CYTOPLASMIC PROTEIN-RELATED"/>
    <property type="match status" value="1"/>
</dbReference>
<evidence type="ECO:0000313" key="1">
    <source>
        <dbReference type="EMBL" id="BAP55309.1"/>
    </source>
</evidence>
<dbReference type="InterPro" id="IPR008514">
    <property type="entry name" value="T6SS_Hcp"/>
</dbReference>
<gene>
    <name evidence="1" type="ORF">THII_1012</name>
</gene>
<sequence>MALNAYLTIEGEISGVWKGSCTAKGHEDKMEIVSWNHGFTQPITGAAESAFGGSATSRATHADITVVKYYDNASDEILKACWTGEQLKKCQLQIFRSSGDPNTGASTNYLTIDLEKAYVASYDIGSSGEDLPTETIRLAYKKVTYTFTPTDATGKAGDQVPISCDLATNTIA</sequence>
<protein>
    <submittedName>
        <fullName evidence="1">Hemolysin-coregulated protein</fullName>
    </submittedName>
</protein>
<dbReference type="HOGENOM" id="CLU_112762_0_1_6"/>
<dbReference type="AlphaFoldDB" id="A0A090AEH2"/>
<dbReference type="Gene3D" id="2.30.110.20">
    <property type="entry name" value="Hcp1-like"/>
    <property type="match status" value="1"/>
</dbReference>
<dbReference type="EMBL" id="AP014633">
    <property type="protein sequence ID" value="BAP55309.1"/>
    <property type="molecule type" value="Genomic_DNA"/>
</dbReference>
<dbReference type="OrthoDB" id="5066999at2"/>
<dbReference type="Proteomes" id="UP000031623">
    <property type="component" value="Chromosome"/>
</dbReference>
<dbReference type="NCBIfam" id="TIGR03344">
    <property type="entry name" value="VI_effect_Hcp1"/>
    <property type="match status" value="1"/>
</dbReference>
<dbReference type="STRING" id="40754.THII_1012"/>
<keyword evidence="2" id="KW-1185">Reference proteome</keyword>
<dbReference type="SUPFAM" id="SSF141452">
    <property type="entry name" value="Hcp1-like"/>
    <property type="match status" value="1"/>
</dbReference>
<evidence type="ECO:0000313" key="2">
    <source>
        <dbReference type="Proteomes" id="UP000031623"/>
    </source>
</evidence>
<reference evidence="1 2" key="1">
    <citation type="journal article" date="2014" name="ISME J.">
        <title>Ecophysiology of Thioploca ingrica as revealed by the complete genome sequence supplemented with proteomic evidence.</title>
        <authorList>
            <person name="Kojima H."/>
            <person name="Ogura Y."/>
            <person name="Yamamoto N."/>
            <person name="Togashi T."/>
            <person name="Mori H."/>
            <person name="Watanabe T."/>
            <person name="Nemoto F."/>
            <person name="Kurokawa K."/>
            <person name="Hayashi T."/>
            <person name="Fukui M."/>
        </authorList>
    </citation>
    <scope>NUCLEOTIDE SEQUENCE [LARGE SCALE GENOMIC DNA]</scope>
</reference>
<dbReference type="InterPro" id="IPR053165">
    <property type="entry name" value="HSI-I_assembly_Hcp1"/>
</dbReference>
<dbReference type="Pfam" id="PF05638">
    <property type="entry name" value="T6SS_HCP"/>
    <property type="match status" value="1"/>
</dbReference>
<proteinExistence type="predicted"/>
<dbReference type="KEGG" id="tig:THII_1012"/>
<accession>A0A090AEH2</accession>
<dbReference type="InterPro" id="IPR036624">
    <property type="entry name" value="Hcp1-lik_sf"/>
</dbReference>
<name>A0A090AEH2_9GAMM</name>
<organism evidence="1 2">
    <name type="scientific">Thioploca ingrica</name>
    <dbReference type="NCBI Taxonomy" id="40754"/>
    <lineage>
        <taxon>Bacteria</taxon>
        <taxon>Pseudomonadati</taxon>
        <taxon>Pseudomonadota</taxon>
        <taxon>Gammaproteobacteria</taxon>
        <taxon>Thiotrichales</taxon>
        <taxon>Thiotrichaceae</taxon>
        <taxon>Thioploca</taxon>
    </lineage>
</organism>
<dbReference type="PANTHER" id="PTHR36152:SF1">
    <property type="entry name" value="UBIQUITIN-LIKE DOMAIN-CONTAINING PROTEIN"/>
    <property type="match status" value="1"/>
</dbReference>